<feature type="region of interest" description="Disordered" evidence="1">
    <location>
        <begin position="1"/>
        <end position="107"/>
    </location>
</feature>
<gene>
    <name evidence="2" type="ORF">AOQ84DRAFT_355579</name>
</gene>
<feature type="compositionally biased region" description="Basic and acidic residues" evidence="1">
    <location>
        <begin position="33"/>
        <end position="107"/>
    </location>
</feature>
<evidence type="ECO:0000313" key="3">
    <source>
        <dbReference type="Proteomes" id="UP000250140"/>
    </source>
</evidence>
<dbReference type="AlphaFoldDB" id="A0A8E2EX96"/>
<reference evidence="2 3" key="1">
    <citation type="journal article" date="2016" name="Nat. Commun.">
        <title>Ectomycorrhizal ecology is imprinted in the genome of the dominant symbiotic fungus Cenococcum geophilum.</title>
        <authorList>
            <consortium name="DOE Joint Genome Institute"/>
            <person name="Peter M."/>
            <person name="Kohler A."/>
            <person name="Ohm R.A."/>
            <person name="Kuo A."/>
            <person name="Krutzmann J."/>
            <person name="Morin E."/>
            <person name="Arend M."/>
            <person name="Barry K.W."/>
            <person name="Binder M."/>
            <person name="Choi C."/>
            <person name="Clum A."/>
            <person name="Copeland A."/>
            <person name="Grisel N."/>
            <person name="Haridas S."/>
            <person name="Kipfer T."/>
            <person name="LaButti K."/>
            <person name="Lindquist E."/>
            <person name="Lipzen A."/>
            <person name="Maire R."/>
            <person name="Meier B."/>
            <person name="Mihaltcheva S."/>
            <person name="Molinier V."/>
            <person name="Murat C."/>
            <person name="Poggeler S."/>
            <person name="Quandt C.A."/>
            <person name="Sperisen C."/>
            <person name="Tritt A."/>
            <person name="Tisserant E."/>
            <person name="Crous P.W."/>
            <person name="Henrissat B."/>
            <person name="Nehls U."/>
            <person name="Egli S."/>
            <person name="Spatafora J.W."/>
            <person name="Grigoriev I.V."/>
            <person name="Martin F.M."/>
        </authorList>
    </citation>
    <scope>NUCLEOTIDE SEQUENCE [LARGE SCALE GENOMIC DNA]</scope>
    <source>
        <strain evidence="2 3">CBS 207.34</strain>
    </source>
</reference>
<evidence type="ECO:0000256" key="1">
    <source>
        <dbReference type="SAM" id="MobiDB-lite"/>
    </source>
</evidence>
<dbReference type="OrthoDB" id="529205at2759"/>
<protein>
    <submittedName>
        <fullName evidence="2">Uncharacterized protein</fullName>
    </submittedName>
</protein>
<name>A0A8E2EX96_9PEZI</name>
<dbReference type="Proteomes" id="UP000250140">
    <property type="component" value="Unassembled WGS sequence"/>
</dbReference>
<keyword evidence="3" id="KW-1185">Reference proteome</keyword>
<dbReference type="EMBL" id="KV750107">
    <property type="protein sequence ID" value="OCL06236.1"/>
    <property type="molecule type" value="Genomic_DNA"/>
</dbReference>
<proteinExistence type="predicted"/>
<sequence>MPPRLSHRSAIFPPYPHRVNPSIRPLRTTPIRYLKEDAHRSGHEIEAKKQEQLKKQDKGEGHWHEELGSQSESHVKADRQNVDDHGEHMEELQQHTKNASEEGKLQK</sequence>
<organism evidence="2 3">
    <name type="scientific">Glonium stellatum</name>
    <dbReference type="NCBI Taxonomy" id="574774"/>
    <lineage>
        <taxon>Eukaryota</taxon>
        <taxon>Fungi</taxon>
        <taxon>Dikarya</taxon>
        <taxon>Ascomycota</taxon>
        <taxon>Pezizomycotina</taxon>
        <taxon>Dothideomycetes</taxon>
        <taxon>Pleosporomycetidae</taxon>
        <taxon>Gloniales</taxon>
        <taxon>Gloniaceae</taxon>
        <taxon>Glonium</taxon>
    </lineage>
</organism>
<accession>A0A8E2EX96</accession>
<evidence type="ECO:0000313" key="2">
    <source>
        <dbReference type="EMBL" id="OCL06236.1"/>
    </source>
</evidence>